<dbReference type="Gene3D" id="3.40.470.10">
    <property type="entry name" value="Uracil-DNA glycosylase-like domain"/>
    <property type="match status" value="1"/>
</dbReference>
<dbReference type="InterPro" id="IPR005122">
    <property type="entry name" value="Uracil-DNA_glycosylase-like"/>
</dbReference>
<evidence type="ECO:0000313" key="3">
    <source>
        <dbReference type="Proteomes" id="UP000523079"/>
    </source>
</evidence>
<protein>
    <submittedName>
        <fullName evidence="2">Uracil-DNA glycosylase</fullName>
    </submittedName>
</protein>
<organism evidence="2 3">
    <name type="scientific">Microlunatus kandeliicorticis</name>
    <dbReference type="NCBI Taxonomy" id="1759536"/>
    <lineage>
        <taxon>Bacteria</taxon>
        <taxon>Bacillati</taxon>
        <taxon>Actinomycetota</taxon>
        <taxon>Actinomycetes</taxon>
        <taxon>Propionibacteriales</taxon>
        <taxon>Propionibacteriaceae</taxon>
        <taxon>Microlunatus</taxon>
    </lineage>
</organism>
<evidence type="ECO:0000313" key="2">
    <source>
        <dbReference type="EMBL" id="MBA8792904.1"/>
    </source>
</evidence>
<dbReference type="RefSeq" id="WP_182558484.1">
    <property type="nucleotide sequence ID" value="NZ_JACGWT010000001.1"/>
</dbReference>
<sequence>MNPELRADKLGRIWTPPVAPLNRLAADWRSPPNAAPRTVPWFDPDGAGIAARILVLLESPGPATIRAGARAIASEDNQDPSGRRLRELRRSTALRRKDYLRWNVVPWPIADLDGRRRRPTTDDLERARPALGEVVALLPELELVITVGKTALDGWMRFLTLADGWEASTGRGELPVTLQVPHPSPANPHRRDEAAVRTEQAFALAARIVRP</sequence>
<name>A0A7W3IPL4_9ACTN</name>
<reference evidence="2 3" key="1">
    <citation type="submission" date="2020-07" db="EMBL/GenBank/DDBJ databases">
        <title>Sequencing the genomes of 1000 actinobacteria strains.</title>
        <authorList>
            <person name="Klenk H.-P."/>
        </authorList>
    </citation>
    <scope>NUCLEOTIDE SEQUENCE [LARGE SCALE GENOMIC DNA]</scope>
    <source>
        <strain evidence="2 3">DSM 100723</strain>
    </source>
</reference>
<dbReference type="EMBL" id="JACGWT010000001">
    <property type="protein sequence ID" value="MBA8792904.1"/>
    <property type="molecule type" value="Genomic_DNA"/>
</dbReference>
<gene>
    <name evidence="2" type="ORF">FHX74_000498</name>
</gene>
<accession>A0A7W3IPL4</accession>
<dbReference type="SUPFAM" id="SSF52141">
    <property type="entry name" value="Uracil-DNA glycosylase-like"/>
    <property type="match status" value="1"/>
</dbReference>
<dbReference type="InterPro" id="IPR036895">
    <property type="entry name" value="Uracil-DNA_glycosylase-like_sf"/>
</dbReference>
<evidence type="ECO:0000259" key="1">
    <source>
        <dbReference type="SMART" id="SM00986"/>
    </source>
</evidence>
<comment type="caution">
    <text evidence="2">The sequence shown here is derived from an EMBL/GenBank/DDBJ whole genome shotgun (WGS) entry which is preliminary data.</text>
</comment>
<dbReference type="Proteomes" id="UP000523079">
    <property type="component" value="Unassembled WGS sequence"/>
</dbReference>
<dbReference type="Pfam" id="PF03167">
    <property type="entry name" value="UDG"/>
    <property type="match status" value="1"/>
</dbReference>
<keyword evidence="3" id="KW-1185">Reference proteome</keyword>
<proteinExistence type="predicted"/>
<dbReference type="SMART" id="SM00986">
    <property type="entry name" value="UDG"/>
    <property type="match status" value="1"/>
</dbReference>
<feature type="domain" description="Uracil-DNA glycosylase-like" evidence="1">
    <location>
        <begin position="44"/>
        <end position="209"/>
    </location>
</feature>
<dbReference type="CDD" id="cd10035">
    <property type="entry name" value="UDG_like"/>
    <property type="match status" value="1"/>
</dbReference>
<dbReference type="SMART" id="SM00987">
    <property type="entry name" value="UreE_C"/>
    <property type="match status" value="1"/>
</dbReference>
<dbReference type="AlphaFoldDB" id="A0A7W3IPL4"/>